<evidence type="ECO:0000313" key="1">
    <source>
        <dbReference type="EMBL" id="KAI9452328.1"/>
    </source>
</evidence>
<dbReference type="Proteomes" id="UP001207468">
    <property type="component" value="Unassembled WGS sequence"/>
</dbReference>
<feature type="non-terminal residue" evidence="1">
    <location>
        <position position="235"/>
    </location>
</feature>
<dbReference type="EMBL" id="JAGFNK010000341">
    <property type="protein sequence ID" value="KAI9452328.1"/>
    <property type="molecule type" value="Genomic_DNA"/>
</dbReference>
<comment type="caution">
    <text evidence="1">The sequence shown here is derived from an EMBL/GenBank/DDBJ whole genome shotgun (WGS) entry which is preliminary data.</text>
</comment>
<organism evidence="1 2">
    <name type="scientific">Russula earlei</name>
    <dbReference type="NCBI Taxonomy" id="71964"/>
    <lineage>
        <taxon>Eukaryota</taxon>
        <taxon>Fungi</taxon>
        <taxon>Dikarya</taxon>
        <taxon>Basidiomycota</taxon>
        <taxon>Agaricomycotina</taxon>
        <taxon>Agaricomycetes</taxon>
        <taxon>Russulales</taxon>
        <taxon>Russulaceae</taxon>
        <taxon>Russula</taxon>
    </lineage>
</organism>
<protein>
    <submittedName>
        <fullName evidence="1">Uncharacterized protein</fullName>
    </submittedName>
</protein>
<sequence length="235" mass="25870">MSILVIHTLLPTLLFTSLAYGAHHFLVGHLIKSGGAALLNAQCPPNQGLYSMRYVGLAPIDRFLCFLVTFFQSSFDPTFSPFASDFMASWSAIVALTFIEASRAGRSKILAFPATLGILYQIRGAGFAFPLFWLATILSGHTRLGRIAARIDQARAEAALFAVLVGFAVPSALMSILHDPVVTALWQFFPAWMWLAQTGHLFFRPSSRYHTSGYWTVQTTFIFTFIASAISHISV</sequence>
<keyword evidence="2" id="KW-1185">Reference proteome</keyword>
<reference evidence="1" key="1">
    <citation type="submission" date="2021-03" db="EMBL/GenBank/DDBJ databases">
        <title>Evolutionary priming and transition to the ectomycorrhizal habit in an iconic lineage of mushroom-forming fungi: is preadaptation a requirement?</title>
        <authorList>
            <consortium name="DOE Joint Genome Institute"/>
            <person name="Looney B.P."/>
            <person name="Miyauchi S."/>
            <person name="Morin E."/>
            <person name="Drula E."/>
            <person name="Courty P.E."/>
            <person name="Chicoki N."/>
            <person name="Fauchery L."/>
            <person name="Kohler A."/>
            <person name="Kuo A."/>
            <person name="LaButti K."/>
            <person name="Pangilinan J."/>
            <person name="Lipzen A."/>
            <person name="Riley R."/>
            <person name="Andreopoulos W."/>
            <person name="He G."/>
            <person name="Johnson J."/>
            <person name="Barry K.W."/>
            <person name="Grigoriev I.V."/>
            <person name="Nagy L."/>
            <person name="Hibbett D."/>
            <person name="Henrissat B."/>
            <person name="Matheny P.B."/>
            <person name="Labbe J."/>
            <person name="Martin A.F."/>
        </authorList>
    </citation>
    <scope>NUCLEOTIDE SEQUENCE</scope>
    <source>
        <strain evidence="1">BPL698</strain>
    </source>
</reference>
<evidence type="ECO:0000313" key="2">
    <source>
        <dbReference type="Proteomes" id="UP001207468"/>
    </source>
</evidence>
<proteinExistence type="predicted"/>
<name>A0ACC0TY86_9AGAM</name>
<gene>
    <name evidence="1" type="ORF">F5148DRAFT_514356</name>
</gene>
<accession>A0ACC0TY86</accession>